<dbReference type="PANTHER" id="PTHR32097">
    <property type="entry name" value="CAMP-BINDING PROTEIN 1-RELATED"/>
    <property type="match status" value="1"/>
</dbReference>
<dbReference type="SUPFAM" id="SSF52113">
    <property type="entry name" value="BRCT domain"/>
    <property type="match status" value="1"/>
</dbReference>
<proteinExistence type="inferred from homology"/>
<dbReference type="InterPro" id="IPR036397">
    <property type="entry name" value="RNaseH_sf"/>
</dbReference>
<dbReference type="EMBL" id="BACI01000061">
    <property type="protein sequence ID" value="GAA12945.1"/>
    <property type="molecule type" value="Genomic_DNA"/>
</dbReference>
<dbReference type="PANTHER" id="PTHR32097:SF4">
    <property type="entry name" value="GENERAL STRESS PROTEIN 16U"/>
    <property type="match status" value="1"/>
</dbReference>
<dbReference type="InterPro" id="IPR051324">
    <property type="entry name" value="Stress/Tellurium_Resist"/>
</dbReference>
<dbReference type="FunFam" id="3.30.420.10:FF:000045">
    <property type="entry name" value="3'-5' exonuclease DinG"/>
    <property type="match status" value="1"/>
</dbReference>
<name>F9VWF6_9ACTN</name>
<dbReference type="Pfam" id="PF00533">
    <property type="entry name" value="BRCT"/>
    <property type="match status" value="1"/>
</dbReference>
<comment type="similarity">
    <text evidence="1">Belongs to the CAPAB/TerDEXZ family.</text>
</comment>
<keyword evidence="2 4" id="KW-0269">Exonuclease</keyword>
<dbReference type="PROSITE" id="PS50172">
    <property type="entry name" value="BRCT"/>
    <property type="match status" value="1"/>
</dbReference>
<dbReference type="Gene3D" id="3.40.50.10190">
    <property type="entry name" value="BRCT domain"/>
    <property type="match status" value="1"/>
</dbReference>
<dbReference type="eggNOG" id="COG0847">
    <property type="taxonomic scope" value="Bacteria"/>
</dbReference>
<evidence type="ECO:0000259" key="3">
    <source>
        <dbReference type="PROSITE" id="PS50172"/>
    </source>
</evidence>
<dbReference type="Gene3D" id="2.60.60.30">
    <property type="entry name" value="sav2460 like domains"/>
    <property type="match status" value="1"/>
</dbReference>
<accession>F9VWF6</accession>
<dbReference type="GO" id="GO:0004527">
    <property type="term" value="F:exonuclease activity"/>
    <property type="evidence" value="ECO:0007669"/>
    <property type="project" value="UniProtKB-KW"/>
</dbReference>
<gene>
    <name evidence="4" type="ORF">GOALK_061_00010</name>
</gene>
<sequence>MNASRDRVLSVAAIALDRNGQTEAEYSSFFNPGCDPGPVHIHGLTPERLRGAPPYDSAVAQLHELLSGRTLVAHNANFDHGFLVGEATRAGVTLPITHRLCTVTLTRRLQLDVPNAQLATLARHWQIPQLNAHNAVDDVRVLLEVFRRSLDLADNLGLQLPIVACGATSRAYPDKVTRVPCPWADPGRFDTSVGLVQGTKVVITGSTTLPRLELARRLTDAGLDVMNSVSGKTGLVIANRGAPDSVKLRFARDKGIPLVDEVTALRLVERVVPGTPKSVPVIEVLPKPPSMRSSQQPAALPWSGRRVLVLGGDHGEAAAIRSRLTSLGATPAINFTAGVTHLLVLDGGYSDPRVRKAHDRQLPILESHHLDTMTGETLTDAAESIVATGVETQAPVPRNLAPGAVVDVPFDITEFTVNVAWAADRSAPFEVDVVAFELDRDHKVLSDDEFVFYNQPASPDSAVHLRIDGDREQGIAVNLSAVGEDVDRIMVGASIETATFGDVGALSVTIDAPEFNFATAVLDAATTERSMIVAEIYRRNGIWRLRAVGQGYDDGLAEFAVRHGVEIDN</sequence>
<protein>
    <submittedName>
        <fullName evidence="4">Putative exonuclease</fullName>
    </submittedName>
</protein>
<dbReference type="Pfam" id="PF02342">
    <property type="entry name" value="TerD"/>
    <property type="match status" value="1"/>
</dbReference>
<dbReference type="Proteomes" id="UP000003558">
    <property type="component" value="Unassembled WGS sequence"/>
</dbReference>
<dbReference type="InterPro" id="IPR001357">
    <property type="entry name" value="BRCT_dom"/>
</dbReference>
<evidence type="ECO:0000313" key="5">
    <source>
        <dbReference type="Proteomes" id="UP000003558"/>
    </source>
</evidence>
<dbReference type="Gene3D" id="3.30.420.10">
    <property type="entry name" value="Ribonuclease H-like superfamily/Ribonuclease H"/>
    <property type="match status" value="1"/>
</dbReference>
<dbReference type="SMART" id="SM00479">
    <property type="entry name" value="EXOIII"/>
    <property type="match status" value="1"/>
</dbReference>
<keyword evidence="2 4" id="KW-0540">Nuclease</keyword>
<dbReference type="CDD" id="cd06127">
    <property type="entry name" value="DEDDh"/>
    <property type="match status" value="1"/>
</dbReference>
<evidence type="ECO:0000313" key="4">
    <source>
        <dbReference type="EMBL" id="GAA12945.1"/>
    </source>
</evidence>
<dbReference type="eggNOG" id="COG2310">
    <property type="taxonomic scope" value="Bacteria"/>
</dbReference>
<evidence type="ECO:0000256" key="2">
    <source>
        <dbReference type="ARBA" id="ARBA00022839"/>
    </source>
</evidence>
<organism evidence="4 5">
    <name type="scientific">Gordonia alkanivorans NBRC 16433</name>
    <dbReference type="NCBI Taxonomy" id="1027371"/>
    <lineage>
        <taxon>Bacteria</taxon>
        <taxon>Bacillati</taxon>
        <taxon>Actinomycetota</taxon>
        <taxon>Actinomycetes</taxon>
        <taxon>Mycobacteriales</taxon>
        <taxon>Gordoniaceae</taxon>
        <taxon>Gordonia</taxon>
    </lineage>
</organism>
<comment type="caution">
    <text evidence="4">The sequence shown here is derived from an EMBL/GenBank/DDBJ whole genome shotgun (WGS) entry which is preliminary data.</text>
</comment>
<feature type="domain" description="BRCT" evidence="3">
    <location>
        <begin position="191"/>
        <end position="261"/>
    </location>
</feature>
<dbReference type="InterPro" id="IPR036420">
    <property type="entry name" value="BRCT_dom_sf"/>
</dbReference>
<evidence type="ECO:0000256" key="1">
    <source>
        <dbReference type="ARBA" id="ARBA00008775"/>
    </source>
</evidence>
<dbReference type="AlphaFoldDB" id="F9VWF6"/>
<reference evidence="4 5" key="1">
    <citation type="submission" date="2011-05" db="EMBL/GenBank/DDBJ databases">
        <title>Whole genome shotgun sequence of Gordonia alkanivorans NBRC 16433.</title>
        <authorList>
            <person name="Hosoyama A."/>
            <person name="Nakamura S."/>
            <person name="Takarada H."/>
            <person name="Tsuchikane K."/>
            <person name="Yamazaki S."/>
            <person name="Fujita N."/>
        </authorList>
    </citation>
    <scope>NUCLEOTIDE SEQUENCE [LARGE SCALE GENOMIC DNA]</scope>
    <source>
        <strain evidence="4 5">NBRC 16433</strain>
    </source>
</reference>
<dbReference type="CDD" id="cd06974">
    <property type="entry name" value="TerD_like"/>
    <property type="match status" value="1"/>
</dbReference>
<dbReference type="STRING" id="1027371.GOALK_061_00010"/>
<dbReference type="InterPro" id="IPR003325">
    <property type="entry name" value="TerD"/>
</dbReference>
<dbReference type="SUPFAM" id="SSF53098">
    <property type="entry name" value="Ribonuclease H-like"/>
    <property type="match status" value="1"/>
</dbReference>
<dbReference type="InterPro" id="IPR012337">
    <property type="entry name" value="RNaseH-like_sf"/>
</dbReference>
<dbReference type="GO" id="GO:0003676">
    <property type="term" value="F:nucleic acid binding"/>
    <property type="evidence" value="ECO:0007669"/>
    <property type="project" value="InterPro"/>
</dbReference>
<dbReference type="Pfam" id="PF00929">
    <property type="entry name" value="RNase_T"/>
    <property type="match status" value="1"/>
</dbReference>
<dbReference type="InterPro" id="IPR013520">
    <property type="entry name" value="Ribonucl_H"/>
</dbReference>
<keyword evidence="2 4" id="KW-0378">Hydrolase</keyword>